<comment type="caution">
    <text evidence="2">The sequence shown here is derived from an EMBL/GenBank/DDBJ whole genome shotgun (WGS) entry which is preliminary data.</text>
</comment>
<dbReference type="EMBL" id="BRPK01000014">
    <property type="protein sequence ID" value="GLB43729.1"/>
    <property type="molecule type" value="Genomic_DNA"/>
</dbReference>
<evidence type="ECO:0000256" key="1">
    <source>
        <dbReference type="SAM" id="MobiDB-lite"/>
    </source>
</evidence>
<proteinExistence type="predicted"/>
<feature type="region of interest" description="Disordered" evidence="1">
    <location>
        <begin position="181"/>
        <end position="202"/>
    </location>
</feature>
<accession>A0A9P3PY56</accession>
<evidence type="ECO:0000313" key="2">
    <source>
        <dbReference type="EMBL" id="GLB43729.1"/>
    </source>
</evidence>
<feature type="compositionally biased region" description="Low complexity" evidence="1">
    <location>
        <begin position="184"/>
        <end position="202"/>
    </location>
</feature>
<protein>
    <submittedName>
        <fullName evidence="2">Uncharacterized protein</fullName>
    </submittedName>
</protein>
<dbReference type="AlphaFoldDB" id="A0A9P3PY56"/>
<evidence type="ECO:0000313" key="3">
    <source>
        <dbReference type="Proteomes" id="UP001063166"/>
    </source>
</evidence>
<name>A0A9P3PY56_LYOSH</name>
<reference evidence="2" key="1">
    <citation type="submission" date="2022-07" db="EMBL/GenBank/DDBJ databases">
        <title>The genome of Lyophyllum shimeji provides insight into the initial evolution of ectomycorrhizal fungal genome.</title>
        <authorList>
            <person name="Kobayashi Y."/>
            <person name="Shibata T."/>
            <person name="Hirakawa H."/>
            <person name="Shigenobu S."/>
            <person name="Nishiyama T."/>
            <person name="Yamada A."/>
            <person name="Hasebe M."/>
            <person name="Kawaguchi M."/>
        </authorList>
    </citation>
    <scope>NUCLEOTIDE SEQUENCE</scope>
    <source>
        <strain evidence="2">AT787</strain>
    </source>
</reference>
<gene>
    <name evidence="2" type="ORF">LshimejAT787_1402410</name>
</gene>
<sequence>MPGVTVTVASFGRKSIPHCDGSCDSTSDKGLEARPEPTGHAIQVHRIRKPRMRKHANGEDKGPGFEVIKSCAAYLEGDDSLDIRNLDLDCSPHIFRSGYLPKSQKLVPFKEEDHKIDGAQVRSMLWLNGGVTPTLCLTTAVPRDGGGLAASIAKMTDASMTKVTDVANHVAAQWKVASRGRRPSITSSQSSKVESSSTPTVTASASGKSIVFYFRSLSIGKSEIVKTVQLEVEKHGEIAGIMTNYGQDGYRASRHGVLGVLWGAVLRKNFAKSEMMVSFIPQNALHARRHVDYQKTLHDEIPVLRSIAQSADQVQDLDEKTSANDELVTRKKFALERFSDGLNLDQREKIDMLW</sequence>
<organism evidence="2 3">
    <name type="scientific">Lyophyllum shimeji</name>
    <name type="common">Hon-shimeji</name>
    <name type="synonym">Tricholoma shimeji</name>
    <dbReference type="NCBI Taxonomy" id="47721"/>
    <lineage>
        <taxon>Eukaryota</taxon>
        <taxon>Fungi</taxon>
        <taxon>Dikarya</taxon>
        <taxon>Basidiomycota</taxon>
        <taxon>Agaricomycotina</taxon>
        <taxon>Agaricomycetes</taxon>
        <taxon>Agaricomycetidae</taxon>
        <taxon>Agaricales</taxon>
        <taxon>Tricholomatineae</taxon>
        <taxon>Lyophyllaceae</taxon>
        <taxon>Lyophyllum</taxon>
    </lineage>
</organism>
<dbReference type="Proteomes" id="UP001063166">
    <property type="component" value="Unassembled WGS sequence"/>
</dbReference>
<keyword evidence="3" id="KW-1185">Reference proteome</keyword>